<dbReference type="PROSITE" id="PS51746">
    <property type="entry name" value="PPM_2"/>
    <property type="match status" value="1"/>
</dbReference>
<dbReference type="EMBL" id="GDKF01006749">
    <property type="protein sequence ID" value="JAT71873.1"/>
    <property type="molecule type" value="Transcribed_RNA"/>
</dbReference>
<dbReference type="InterPro" id="IPR015655">
    <property type="entry name" value="PP2C"/>
</dbReference>
<organism evidence="3">
    <name type="scientific">Auxenochlorella protothecoides</name>
    <name type="common">Green microalga</name>
    <name type="synonym">Chlorella protothecoides</name>
    <dbReference type="NCBI Taxonomy" id="3075"/>
    <lineage>
        <taxon>Eukaryota</taxon>
        <taxon>Viridiplantae</taxon>
        <taxon>Chlorophyta</taxon>
        <taxon>core chlorophytes</taxon>
        <taxon>Trebouxiophyceae</taxon>
        <taxon>Chlorellales</taxon>
        <taxon>Chlorellaceae</taxon>
        <taxon>Auxenochlorella</taxon>
    </lineage>
</organism>
<feature type="region of interest" description="Disordered" evidence="1">
    <location>
        <begin position="1"/>
        <end position="95"/>
    </location>
</feature>
<evidence type="ECO:0000259" key="2">
    <source>
        <dbReference type="PROSITE" id="PS51746"/>
    </source>
</evidence>
<feature type="region of interest" description="Disordered" evidence="1">
    <location>
        <begin position="484"/>
        <end position="508"/>
    </location>
</feature>
<accession>A0A1D1ZWX8</accession>
<evidence type="ECO:0000313" key="3">
    <source>
        <dbReference type="EMBL" id="JAT71442.1"/>
    </source>
</evidence>
<sequence length="734" mass="75259">MTRSETGQGQGPGAAEAATSVMSAAALKRRRKREAARKAERGDEAEVPAPPSPHPAEPDLAQGRADPEATPPPSPIAGVPCYHDEASEDAEEEGPRLCGISELPCPAAIPHVPIIEPYISAGLAKDRSSSNEDQWLLKSNNSWGVEGSQERTSFAAYGIFDGHGGRNVATFASNSLLKSVMAAADAASGPGPRGLPSLPDADSLPAGLAAVAALQSLLARRLPQALVDGFEACNADACARFKTGGTTATLAVIVGWHLLVGSVGDSFAVLDTGSEVLTASANHRLEDSEAEAARILASGGEVAPSTVNGRPAGPTRVWPGGLAMSRTLGDAAAGPRVLGTPEVHAAVLPPGGARLILASDGLWDACAPKPAAHAVRGLGAQEAAHRLLAMAVKKDRLKDDVTVVVVDFLPAPGAGACAVPRLGRAEAAARAPACAPVWQPLLRPCHRQAETAAAACRREVAEAEAAEQGEREAIERRLAEVHSKAEEHAGDGVQESSSSSAETLPDAEDAAVHTPTLHSELLHLRVSPEDLMTAIAGEEAAGEPAPATQEWEVVGKRPVRDAQRRDPRRGGARGRGRGVSRGFVGGDAAAAGVEAGRGEGRAPLGESVPAQRGRGSARGRGRGRGVGRRSAGSDRAEPAADEAGANSVGEARARRVRDGAQAQARRLRAGVPRRDGEEAAGGRAPDCRRGPARDPDGAGARGTRGGQGRPRPAQRRPRAPDEAGGLSSNAPAEA</sequence>
<dbReference type="AlphaFoldDB" id="A0A1D1ZWX8"/>
<dbReference type="GO" id="GO:0004722">
    <property type="term" value="F:protein serine/threonine phosphatase activity"/>
    <property type="evidence" value="ECO:0007669"/>
    <property type="project" value="InterPro"/>
</dbReference>
<feature type="compositionally biased region" description="Gly residues" evidence="1">
    <location>
        <begin position="699"/>
        <end position="708"/>
    </location>
</feature>
<feature type="compositionally biased region" description="Basic and acidic residues" evidence="1">
    <location>
        <begin position="685"/>
        <end position="696"/>
    </location>
</feature>
<dbReference type="CDD" id="cd00143">
    <property type="entry name" value="PP2Cc"/>
    <property type="match status" value="1"/>
</dbReference>
<dbReference type="Gene3D" id="3.60.40.10">
    <property type="entry name" value="PPM-type phosphatase domain"/>
    <property type="match status" value="1"/>
</dbReference>
<dbReference type="SMART" id="SM00331">
    <property type="entry name" value="PP2C_SIG"/>
    <property type="match status" value="1"/>
</dbReference>
<feature type="compositionally biased region" description="Low complexity" evidence="1">
    <location>
        <begin position="13"/>
        <end position="26"/>
    </location>
</feature>
<name>A0A1D1ZWX8_AUXPR</name>
<feature type="domain" description="PPM-type phosphatase" evidence="2">
    <location>
        <begin position="117"/>
        <end position="408"/>
    </location>
</feature>
<reference evidence="3" key="1">
    <citation type="submission" date="2015-08" db="EMBL/GenBank/DDBJ databases">
        <authorList>
            <person name="Babu N.S."/>
            <person name="Beckwith C.J."/>
            <person name="Beseler K.G."/>
            <person name="Brison A."/>
            <person name="Carone J.V."/>
            <person name="Caskin T.P."/>
            <person name="Diamond M."/>
            <person name="Durham M.E."/>
            <person name="Foxe J.M."/>
            <person name="Go M."/>
            <person name="Henderson B.A."/>
            <person name="Jones I.B."/>
            <person name="McGettigan J.A."/>
            <person name="Micheletti S.J."/>
            <person name="Nasrallah M.E."/>
            <person name="Ortiz D."/>
            <person name="Piller C.R."/>
            <person name="Privatt S.R."/>
            <person name="Schneider S.L."/>
            <person name="Sharp S."/>
            <person name="Smith T.C."/>
            <person name="Stanton J.D."/>
            <person name="Ullery H.E."/>
            <person name="Wilson R.J."/>
            <person name="Serrano M.G."/>
            <person name="Buck G."/>
            <person name="Lee V."/>
            <person name="Wang Y."/>
            <person name="Carvalho R."/>
            <person name="Voegtly L."/>
            <person name="Shi R."/>
            <person name="Duckworth R."/>
            <person name="Johnson A."/>
            <person name="Loviza R."/>
            <person name="Walstead R."/>
            <person name="Shah Z."/>
            <person name="Kiflezghi M."/>
            <person name="Wade K."/>
            <person name="Ball S.L."/>
            <person name="Bradley K.W."/>
            <person name="Asai D.J."/>
            <person name="Bowman C.A."/>
            <person name="Russell D.A."/>
            <person name="Pope W.H."/>
            <person name="Jacobs-Sera D."/>
            <person name="Hendrix R.W."/>
            <person name="Hatfull G.F."/>
        </authorList>
    </citation>
    <scope>NUCLEOTIDE SEQUENCE</scope>
</reference>
<evidence type="ECO:0000313" key="4">
    <source>
        <dbReference type="EMBL" id="JAT71873.1"/>
    </source>
</evidence>
<feature type="compositionally biased region" description="Basic residues" evidence="1">
    <location>
        <begin position="615"/>
        <end position="627"/>
    </location>
</feature>
<dbReference type="PANTHER" id="PTHR47992">
    <property type="entry name" value="PROTEIN PHOSPHATASE"/>
    <property type="match status" value="1"/>
</dbReference>
<dbReference type="Pfam" id="PF00481">
    <property type="entry name" value="PP2C"/>
    <property type="match status" value="1"/>
</dbReference>
<dbReference type="SUPFAM" id="SSF81606">
    <property type="entry name" value="PP2C-like"/>
    <property type="match status" value="1"/>
</dbReference>
<dbReference type="SMART" id="SM00332">
    <property type="entry name" value="PP2Cc"/>
    <property type="match status" value="1"/>
</dbReference>
<proteinExistence type="predicted"/>
<protein>
    <recommendedName>
        <fullName evidence="2">PPM-type phosphatase domain-containing protein</fullName>
    </recommendedName>
</protein>
<feature type="region of interest" description="Disordered" evidence="1">
    <location>
        <begin position="540"/>
        <end position="734"/>
    </location>
</feature>
<gene>
    <name evidence="3" type="ORF">g.63727</name>
    <name evidence="4" type="ORF">g.63730</name>
</gene>
<dbReference type="EMBL" id="GDKF01007180">
    <property type="protein sequence ID" value="JAT71442.1"/>
    <property type="molecule type" value="Transcribed_RNA"/>
</dbReference>
<feature type="compositionally biased region" description="Basic and acidic residues" evidence="1">
    <location>
        <begin position="553"/>
        <end position="569"/>
    </location>
</feature>
<dbReference type="InterPro" id="IPR001932">
    <property type="entry name" value="PPM-type_phosphatase-like_dom"/>
</dbReference>
<dbReference type="InterPro" id="IPR036457">
    <property type="entry name" value="PPM-type-like_dom_sf"/>
</dbReference>
<evidence type="ECO:0000256" key="1">
    <source>
        <dbReference type="SAM" id="MobiDB-lite"/>
    </source>
</evidence>